<organism evidence="2 3">
    <name type="scientific">Aspergillus ibericus CBS 121593</name>
    <dbReference type="NCBI Taxonomy" id="1448316"/>
    <lineage>
        <taxon>Eukaryota</taxon>
        <taxon>Fungi</taxon>
        <taxon>Dikarya</taxon>
        <taxon>Ascomycota</taxon>
        <taxon>Pezizomycotina</taxon>
        <taxon>Eurotiomycetes</taxon>
        <taxon>Eurotiomycetidae</taxon>
        <taxon>Eurotiales</taxon>
        <taxon>Aspergillaceae</taxon>
        <taxon>Aspergillus</taxon>
        <taxon>Aspergillus subgen. Circumdati</taxon>
    </lineage>
</organism>
<dbReference type="InterPro" id="IPR016181">
    <property type="entry name" value="Acyl_CoA_acyltransferase"/>
</dbReference>
<dbReference type="Proteomes" id="UP000249402">
    <property type="component" value="Unassembled WGS sequence"/>
</dbReference>
<dbReference type="GO" id="GO:0016747">
    <property type="term" value="F:acyltransferase activity, transferring groups other than amino-acyl groups"/>
    <property type="evidence" value="ECO:0007669"/>
    <property type="project" value="InterPro"/>
</dbReference>
<feature type="domain" description="N-acetyltransferase" evidence="1">
    <location>
        <begin position="140"/>
        <end position="294"/>
    </location>
</feature>
<dbReference type="OrthoDB" id="3853310at2759"/>
<feature type="non-terminal residue" evidence="2">
    <location>
        <position position="1"/>
    </location>
</feature>
<evidence type="ECO:0000259" key="1">
    <source>
        <dbReference type="PROSITE" id="PS51186"/>
    </source>
</evidence>
<dbReference type="CDD" id="cd04301">
    <property type="entry name" value="NAT_SF"/>
    <property type="match status" value="1"/>
</dbReference>
<dbReference type="Gene3D" id="3.40.630.30">
    <property type="match status" value="1"/>
</dbReference>
<dbReference type="AlphaFoldDB" id="A0A395H6S2"/>
<evidence type="ECO:0000313" key="2">
    <source>
        <dbReference type="EMBL" id="RAL03631.1"/>
    </source>
</evidence>
<dbReference type="Pfam" id="PF00583">
    <property type="entry name" value="Acetyltransf_1"/>
    <property type="match status" value="1"/>
</dbReference>
<dbReference type="InterPro" id="IPR000182">
    <property type="entry name" value="GNAT_dom"/>
</dbReference>
<dbReference type="VEuPathDB" id="FungiDB:BO80DRAFT_349987"/>
<gene>
    <name evidence="2" type="ORF">BO80DRAFT_349987</name>
</gene>
<keyword evidence="3" id="KW-1185">Reference proteome</keyword>
<evidence type="ECO:0000313" key="3">
    <source>
        <dbReference type="Proteomes" id="UP000249402"/>
    </source>
</evidence>
<dbReference type="RefSeq" id="XP_025577958.1">
    <property type="nucleotide sequence ID" value="XM_025715523.1"/>
</dbReference>
<dbReference type="GeneID" id="37220388"/>
<accession>A0A395H6S2</accession>
<sequence length="294" mass="31287">ITMQISIPLIEQSECTHLAHQAHALTTLTPHSNPPILIHPLNTGLAIRTTTTATNKLNRAVGLAISTPLTPHDLTTLEHLYADIHLHPEIHLAETAHPAAGILLRERGCEDVGEVGVYVLSLDSVALGHGDGGRDGIEVLEVINPTEEEREEFVAASVAGFRDTGRSEELLALLARLAAVRGDTGVFVARGATEEVVGCAALGVLDTCLSDGGGDVKGKGGREKIGHLYLDSTVPGYRGMGVHRALIRARLKKCRELGLRVVTLATKVGGGSARNAEREGFELGYRKGVWVYTS</sequence>
<dbReference type="SUPFAM" id="SSF55729">
    <property type="entry name" value="Acyl-CoA N-acyltransferases (Nat)"/>
    <property type="match status" value="1"/>
</dbReference>
<proteinExistence type="predicted"/>
<name>A0A395H6S2_9EURO</name>
<protein>
    <recommendedName>
        <fullName evidence="1">N-acetyltransferase domain-containing protein</fullName>
    </recommendedName>
</protein>
<dbReference type="EMBL" id="KZ824427">
    <property type="protein sequence ID" value="RAL03631.1"/>
    <property type="molecule type" value="Genomic_DNA"/>
</dbReference>
<reference evidence="2 3" key="1">
    <citation type="submission" date="2018-02" db="EMBL/GenBank/DDBJ databases">
        <title>The genomes of Aspergillus section Nigri reveals drivers in fungal speciation.</title>
        <authorList>
            <consortium name="DOE Joint Genome Institute"/>
            <person name="Vesth T.C."/>
            <person name="Nybo J."/>
            <person name="Theobald S."/>
            <person name="Brandl J."/>
            <person name="Frisvad J.C."/>
            <person name="Nielsen K.F."/>
            <person name="Lyhne E.K."/>
            <person name="Kogle M.E."/>
            <person name="Kuo A."/>
            <person name="Riley R."/>
            <person name="Clum A."/>
            <person name="Nolan M."/>
            <person name="Lipzen A."/>
            <person name="Salamov A."/>
            <person name="Henrissat B."/>
            <person name="Wiebenga A."/>
            <person name="De vries R.P."/>
            <person name="Grigoriev I.V."/>
            <person name="Mortensen U.H."/>
            <person name="Andersen M.R."/>
            <person name="Baker S.E."/>
        </authorList>
    </citation>
    <scope>NUCLEOTIDE SEQUENCE [LARGE SCALE GENOMIC DNA]</scope>
    <source>
        <strain evidence="2 3">CBS 121593</strain>
    </source>
</reference>
<dbReference type="PROSITE" id="PS51186">
    <property type="entry name" value="GNAT"/>
    <property type="match status" value="1"/>
</dbReference>